<keyword evidence="1" id="KW-0436">Ligase</keyword>
<dbReference type="Proteomes" id="UP000239197">
    <property type="component" value="Plasmid unnamed2"/>
</dbReference>
<evidence type="ECO:0000256" key="2">
    <source>
        <dbReference type="ARBA" id="ARBA00022741"/>
    </source>
</evidence>
<geneLocation type="plasmid" evidence="6 7">
    <name>unnamed2</name>
</geneLocation>
<sequence length="384" mass="42968">MRLVIIGTRKTGTSLALVRTALKRGLAVTIISNPEDRLEGVFPPEVEIKYLPADVSIISEWIKKKHFRPENALRITTINDVYACVAAQVNSALGLPGPDAFAVTRAVSKLQQKKIFTDNNIPTSGYSEFRLSDHKAREDALLKLQLPAVVKPSEGTASNGVKLCSQHSEVISHLDYLVNQKEQRPDLVPSDTVLLEEYLPGTEYCVEYFDGHYVGAMRKSKRYGTEFLERGYTSELDIDEQTLLNLIGTGARAVEAAGLSWGPVHIDCIVHNGFASIIELNPRIAGSFICDIVRDAYGFDMVENLVDKLQGKEVTVPASFLPDAYACVNFFLESDPLPWSFTEQGELRNHLMHISYGPQHLSNRRRRAFVYVRNLMQNFKPEIN</sequence>
<keyword evidence="6" id="KW-0614">Plasmid</keyword>
<name>A0A2L1UYY5_9GAMM</name>
<accession>A0A2L1UYY5</accession>
<dbReference type="PANTHER" id="PTHR43585:SF2">
    <property type="entry name" value="ATP-GRASP ENZYME FSQD"/>
    <property type="match status" value="1"/>
</dbReference>
<evidence type="ECO:0000256" key="4">
    <source>
        <dbReference type="PROSITE-ProRule" id="PRU00409"/>
    </source>
</evidence>
<dbReference type="InterPro" id="IPR052032">
    <property type="entry name" value="ATP-dep_AA_Ligase"/>
</dbReference>
<dbReference type="AlphaFoldDB" id="A0A2L1UYY5"/>
<protein>
    <recommendedName>
        <fullName evidence="5">ATP-grasp domain-containing protein</fullName>
    </recommendedName>
</protein>
<evidence type="ECO:0000313" key="7">
    <source>
        <dbReference type="Proteomes" id="UP000239197"/>
    </source>
</evidence>
<evidence type="ECO:0000256" key="3">
    <source>
        <dbReference type="ARBA" id="ARBA00022840"/>
    </source>
</evidence>
<feature type="domain" description="ATP-grasp" evidence="5">
    <location>
        <begin position="113"/>
        <end position="310"/>
    </location>
</feature>
<reference evidence="7" key="1">
    <citation type="submission" date="2017-01" db="EMBL/GenBank/DDBJ databases">
        <title>Genome sequence of Rouxiella sp. ERMR1:05.</title>
        <authorList>
            <person name="Kumar R."/>
            <person name="Singh D."/>
            <person name="Kumar S."/>
        </authorList>
    </citation>
    <scope>NUCLEOTIDE SEQUENCE [LARGE SCALE GENOMIC DNA]</scope>
    <source>
        <strain evidence="7">ERMR1:05</strain>
        <plasmid evidence="7">unnamed2</plasmid>
    </source>
</reference>
<dbReference type="Gene3D" id="3.30.470.20">
    <property type="entry name" value="ATP-grasp fold, B domain"/>
    <property type="match status" value="1"/>
</dbReference>
<keyword evidence="7" id="KW-1185">Reference proteome</keyword>
<dbReference type="PROSITE" id="PS50975">
    <property type="entry name" value="ATP_GRASP"/>
    <property type="match status" value="1"/>
</dbReference>
<evidence type="ECO:0000256" key="1">
    <source>
        <dbReference type="ARBA" id="ARBA00022598"/>
    </source>
</evidence>
<dbReference type="GO" id="GO:0005524">
    <property type="term" value="F:ATP binding"/>
    <property type="evidence" value="ECO:0007669"/>
    <property type="project" value="UniProtKB-UniRule"/>
</dbReference>
<gene>
    <name evidence="6" type="ORF">BV494_24960</name>
</gene>
<dbReference type="EMBL" id="CP019064">
    <property type="protein sequence ID" value="AVF38135.1"/>
    <property type="molecule type" value="Genomic_DNA"/>
</dbReference>
<organism evidence="6 7">
    <name type="scientific">Rahnella sikkimica</name>
    <dbReference type="NCBI Taxonomy" id="1805933"/>
    <lineage>
        <taxon>Bacteria</taxon>
        <taxon>Pseudomonadati</taxon>
        <taxon>Pseudomonadota</taxon>
        <taxon>Gammaproteobacteria</taxon>
        <taxon>Enterobacterales</taxon>
        <taxon>Yersiniaceae</taxon>
        <taxon>Rahnella</taxon>
    </lineage>
</organism>
<dbReference type="InterPro" id="IPR011761">
    <property type="entry name" value="ATP-grasp"/>
</dbReference>
<dbReference type="GO" id="GO:0046872">
    <property type="term" value="F:metal ion binding"/>
    <property type="evidence" value="ECO:0007669"/>
    <property type="project" value="InterPro"/>
</dbReference>
<dbReference type="KEGG" id="rox:BV494_24960"/>
<evidence type="ECO:0000259" key="5">
    <source>
        <dbReference type="PROSITE" id="PS50975"/>
    </source>
</evidence>
<dbReference type="Pfam" id="PF13535">
    <property type="entry name" value="ATP-grasp_4"/>
    <property type="match status" value="1"/>
</dbReference>
<proteinExistence type="predicted"/>
<dbReference type="GO" id="GO:0016874">
    <property type="term" value="F:ligase activity"/>
    <property type="evidence" value="ECO:0007669"/>
    <property type="project" value="UniProtKB-KW"/>
</dbReference>
<dbReference type="PANTHER" id="PTHR43585">
    <property type="entry name" value="FUMIPYRROLE BIOSYNTHESIS PROTEIN C"/>
    <property type="match status" value="1"/>
</dbReference>
<keyword evidence="2 4" id="KW-0547">Nucleotide-binding</keyword>
<keyword evidence="3 4" id="KW-0067">ATP-binding</keyword>
<dbReference type="SUPFAM" id="SSF56059">
    <property type="entry name" value="Glutathione synthetase ATP-binding domain-like"/>
    <property type="match status" value="1"/>
</dbReference>
<evidence type="ECO:0000313" key="6">
    <source>
        <dbReference type="EMBL" id="AVF38135.1"/>
    </source>
</evidence>